<evidence type="ECO:0000313" key="1">
    <source>
        <dbReference type="EMBL" id="GAH85420.1"/>
    </source>
</evidence>
<dbReference type="GO" id="GO:0045892">
    <property type="term" value="P:negative regulation of DNA-templated transcription"/>
    <property type="evidence" value="ECO:0007669"/>
    <property type="project" value="TreeGrafter"/>
</dbReference>
<dbReference type="Gene3D" id="1.20.120.330">
    <property type="entry name" value="Nucleotidyltransferases domain 2"/>
    <property type="match status" value="1"/>
</dbReference>
<dbReference type="PANTHER" id="PTHR37941:SF1">
    <property type="entry name" value="FUMARASE E-RELATED"/>
    <property type="match status" value="1"/>
</dbReference>
<evidence type="ECO:0008006" key="2">
    <source>
        <dbReference type="Google" id="ProtNLM"/>
    </source>
</evidence>
<dbReference type="EMBL" id="BARU01039830">
    <property type="protein sequence ID" value="GAH85420.1"/>
    <property type="molecule type" value="Genomic_DNA"/>
</dbReference>
<dbReference type="InterPro" id="IPR007761">
    <property type="entry name" value="MtlR-like"/>
</dbReference>
<sequence length="135" mass="15328">MAKKKKLHTEEQIESSINVFQGETDRACAILGSALLEYLLGKLIEKNLTNLNNKLPDKIFHAPNAPLGTFSSRINIAHALNLIDKSNYEELRTIKGIRNQFAHDLDVHTFEENQSVKDLCHNFSKGVNYAKHKKE</sequence>
<dbReference type="PANTHER" id="PTHR37941">
    <property type="entry name" value="FUMARASE E-RELATED"/>
    <property type="match status" value="1"/>
</dbReference>
<dbReference type="InterPro" id="IPR038026">
    <property type="entry name" value="MtlR-like_sf"/>
</dbReference>
<feature type="non-terminal residue" evidence="1">
    <location>
        <position position="135"/>
    </location>
</feature>
<comment type="caution">
    <text evidence="1">The sequence shown here is derived from an EMBL/GenBank/DDBJ whole genome shotgun (WGS) entry which is preliminary data.</text>
</comment>
<proteinExistence type="predicted"/>
<protein>
    <recommendedName>
        <fullName evidence="2">DUF4145 domain-containing protein</fullName>
    </recommendedName>
</protein>
<dbReference type="AlphaFoldDB" id="X1JVI9"/>
<name>X1JVI9_9ZZZZ</name>
<gene>
    <name evidence="1" type="ORF">S03H2_61682</name>
</gene>
<accession>X1JVI9</accession>
<reference evidence="1" key="1">
    <citation type="journal article" date="2014" name="Front. Microbiol.">
        <title>High frequency of phylogenetically diverse reductive dehalogenase-homologous genes in deep subseafloor sedimentary metagenomes.</title>
        <authorList>
            <person name="Kawai M."/>
            <person name="Futagami T."/>
            <person name="Toyoda A."/>
            <person name="Takaki Y."/>
            <person name="Nishi S."/>
            <person name="Hori S."/>
            <person name="Arai W."/>
            <person name="Tsubouchi T."/>
            <person name="Morono Y."/>
            <person name="Uchiyama I."/>
            <person name="Ito T."/>
            <person name="Fujiyama A."/>
            <person name="Inagaki F."/>
            <person name="Takami H."/>
        </authorList>
    </citation>
    <scope>NUCLEOTIDE SEQUENCE</scope>
    <source>
        <strain evidence="1">Expedition CK06-06</strain>
    </source>
</reference>
<dbReference type="SUPFAM" id="SSF158668">
    <property type="entry name" value="MtlR-like"/>
    <property type="match status" value="1"/>
</dbReference>
<organism evidence="1">
    <name type="scientific">marine sediment metagenome</name>
    <dbReference type="NCBI Taxonomy" id="412755"/>
    <lineage>
        <taxon>unclassified sequences</taxon>
        <taxon>metagenomes</taxon>
        <taxon>ecological metagenomes</taxon>
    </lineage>
</organism>